<evidence type="ECO:0000313" key="3">
    <source>
        <dbReference type="Proteomes" id="UP000001739"/>
    </source>
</evidence>
<dbReference type="ESTHER" id="burpp-b2t9k2">
    <property type="family name" value="HNLyase_Bact"/>
</dbReference>
<accession>B2T9K2</accession>
<dbReference type="Pfam" id="PF12697">
    <property type="entry name" value="Abhydrolase_6"/>
    <property type="match status" value="1"/>
</dbReference>
<gene>
    <name evidence="2" type="ordered locus">Bphyt_6811</name>
</gene>
<dbReference type="InterPro" id="IPR000073">
    <property type="entry name" value="AB_hydrolase_1"/>
</dbReference>
<dbReference type="STRING" id="398527.Bphyt_6811"/>
<dbReference type="AlphaFoldDB" id="B2T9K2"/>
<dbReference type="EMBL" id="CP001053">
    <property type="protein sequence ID" value="ACD21104.1"/>
    <property type="molecule type" value="Genomic_DNA"/>
</dbReference>
<dbReference type="OrthoDB" id="9112061at2"/>
<protein>
    <submittedName>
        <fullName evidence="2">Salicylate esterase</fullName>
    </submittedName>
</protein>
<name>B2T9K2_PARPJ</name>
<evidence type="ECO:0000259" key="1">
    <source>
        <dbReference type="Pfam" id="PF12697"/>
    </source>
</evidence>
<organism evidence="2 3">
    <name type="scientific">Paraburkholderia phytofirmans (strain DSM 17436 / LMG 22146 / PsJN)</name>
    <name type="common">Burkholderia phytofirmans</name>
    <dbReference type="NCBI Taxonomy" id="398527"/>
    <lineage>
        <taxon>Bacteria</taxon>
        <taxon>Pseudomonadati</taxon>
        <taxon>Pseudomonadota</taxon>
        <taxon>Betaproteobacteria</taxon>
        <taxon>Burkholderiales</taxon>
        <taxon>Burkholderiaceae</taxon>
        <taxon>Paraburkholderia</taxon>
    </lineage>
</organism>
<dbReference type="Proteomes" id="UP000001739">
    <property type="component" value="Chromosome 2"/>
</dbReference>
<feature type="domain" description="AB hydrolase-1" evidence="1">
    <location>
        <begin position="7"/>
        <end position="239"/>
    </location>
</feature>
<dbReference type="PANTHER" id="PTHR37017:SF11">
    <property type="entry name" value="ESTERASE_LIPASE_THIOESTERASE DOMAIN-CONTAINING PROTEIN"/>
    <property type="match status" value="1"/>
</dbReference>
<dbReference type="SUPFAM" id="SSF53474">
    <property type="entry name" value="alpha/beta-Hydrolases"/>
    <property type="match status" value="1"/>
</dbReference>
<evidence type="ECO:0000313" key="2">
    <source>
        <dbReference type="EMBL" id="ACD21104.1"/>
    </source>
</evidence>
<dbReference type="PANTHER" id="PTHR37017">
    <property type="entry name" value="AB HYDROLASE-1 DOMAIN-CONTAINING PROTEIN-RELATED"/>
    <property type="match status" value="1"/>
</dbReference>
<sequence length="247" mass="27607">MERGYTFVLVHGAWHYGDLWAPVAESLRIAGHEVHTPTVAGHAYNAQPGERDVGHADGVASIVEYIRRNELKNIVLVAHSFGGSIISRVAEEVPELIRRLVYWNAFVLKDGESVADVSPPTYNLMMDAIAEERGDNCVVLPYQVWRDSFIGDADEATARHTYGLLCPEPYRMLTDKVPLKSFDKLQIPKTYLNAQADVAMPPGQYAWFPRFAERLFPCRVVHMSGSHQVMFSNPAGLAEKIIQAGRD</sequence>
<dbReference type="InterPro" id="IPR029058">
    <property type="entry name" value="AB_hydrolase_fold"/>
</dbReference>
<dbReference type="Gene3D" id="3.40.50.1820">
    <property type="entry name" value="alpha/beta hydrolase"/>
    <property type="match status" value="1"/>
</dbReference>
<proteinExistence type="predicted"/>
<dbReference type="eggNOG" id="COG0596">
    <property type="taxonomic scope" value="Bacteria"/>
</dbReference>
<dbReference type="KEGG" id="bpy:Bphyt_6811"/>
<dbReference type="InterPro" id="IPR052897">
    <property type="entry name" value="Sec-Metab_Biosynth_Hydrolase"/>
</dbReference>
<reference evidence="2 3" key="1">
    <citation type="journal article" date="2011" name="J. Bacteriol.">
        <title>Complete genome sequence of the plant growth-promoting endophyte Burkholderia phytofirmans strain PsJN.</title>
        <authorList>
            <person name="Weilharter A."/>
            <person name="Mitter B."/>
            <person name="Shin M.V."/>
            <person name="Chain P.S."/>
            <person name="Nowak J."/>
            <person name="Sessitsch A."/>
        </authorList>
    </citation>
    <scope>NUCLEOTIDE SEQUENCE [LARGE SCALE GENOMIC DNA]</scope>
    <source>
        <strain evidence="3">DSM 17436 / LMG 22146 / PsJN</strain>
    </source>
</reference>
<dbReference type="HOGENOM" id="CLU_046066_3_1_4"/>